<evidence type="ECO:0000256" key="6">
    <source>
        <dbReference type="SAM" id="Phobius"/>
    </source>
</evidence>
<feature type="region of interest" description="Disordered" evidence="5">
    <location>
        <begin position="1"/>
        <end position="56"/>
    </location>
</feature>
<name>A0ABM6Z6A7_9ACTO</name>
<evidence type="ECO:0000313" key="8">
    <source>
        <dbReference type="EMBL" id="AYD90728.1"/>
    </source>
</evidence>
<dbReference type="RefSeq" id="WP_120205711.1">
    <property type="nucleotide sequence ID" value="NZ_CP032514.1"/>
</dbReference>
<feature type="transmembrane region" description="Helical" evidence="6">
    <location>
        <begin position="179"/>
        <end position="205"/>
    </location>
</feature>
<sequence length="228" mass="22478">MTSSSPYDIAGPQPDDAAWYPGYPGGGSAASGSSGAAVSGSSAADPASVVGPAVSSGPAAGTGNAAAWPAGYTQASTHPYPQDGAASPGGYQQPGYSQSGAAYPGGYPLAGYYQAPGQVSGGAYPGAYPQPVVHGPQYLAYPVGKSKVAAGVLGILFGWLGVHNFYLGYGGKGAGQLCLTICGLLTLILGIGFLIIMGTSIWGLIEGIMILSSPSGTRPWGMDAQGVP</sequence>
<dbReference type="InterPro" id="IPR007829">
    <property type="entry name" value="TM2"/>
</dbReference>
<keyword evidence="9" id="KW-1185">Reference proteome</keyword>
<evidence type="ECO:0000256" key="4">
    <source>
        <dbReference type="ARBA" id="ARBA00023136"/>
    </source>
</evidence>
<keyword evidence="3 6" id="KW-1133">Transmembrane helix</keyword>
<evidence type="ECO:0000313" key="9">
    <source>
        <dbReference type="Proteomes" id="UP000273001"/>
    </source>
</evidence>
<dbReference type="EMBL" id="CP032514">
    <property type="protein sequence ID" value="AYD90728.1"/>
    <property type="molecule type" value="Genomic_DNA"/>
</dbReference>
<evidence type="ECO:0000256" key="1">
    <source>
        <dbReference type="ARBA" id="ARBA00004141"/>
    </source>
</evidence>
<organism evidence="8 9">
    <name type="scientific">Actinomyces lilanjuaniae</name>
    <dbReference type="NCBI Taxonomy" id="2321394"/>
    <lineage>
        <taxon>Bacteria</taxon>
        <taxon>Bacillati</taxon>
        <taxon>Actinomycetota</taxon>
        <taxon>Actinomycetes</taxon>
        <taxon>Actinomycetales</taxon>
        <taxon>Actinomycetaceae</taxon>
        <taxon>Actinomyces</taxon>
    </lineage>
</organism>
<accession>A0ABM6Z6A7</accession>
<reference evidence="8 9" key="1">
    <citation type="submission" date="2018-09" db="EMBL/GenBank/DDBJ databases">
        <authorList>
            <person name="Li J."/>
        </authorList>
    </citation>
    <scope>NUCLEOTIDE SEQUENCE [LARGE SCALE GENOMIC DNA]</scope>
    <source>
        <strain evidence="8 9">2129</strain>
    </source>
</reference>
<keyword evidence="4 6" id="KW-0472">Membrane</keyword>
<feature type="domain" description="TM2" evidence="7">
    <location>
        <begin position="144"/>
        <end position="192"/>
    </location>
</feature>
<keyword evidence="2 6" id="KW-0812">Transmembrane</keyword>
<evidence type="ECO:0000256" key="3">
    <source>
        <dbReference type="ARBA" id="ARBA00022989"/>
    </source>
</evidence>
<comment type="subcellular location">
    <subcellularLocation>
        <location evidence="1">Membrane</location>
        <topology evidence="1">Multi-pass membrane protein</topology>
    </subcellularLocation>
</comment>
<gene>
    <name evidence="8" type="ORF">D5R93_01570</name>
</gene>
<evidence type="ECO:0000256" key="5">
    <source>
        <dbReference type="SAM" id="MobiDB-lite"/>
    </source>
</evidence>
<dbReference type="Proteomes" id="UP000273001">
    <property type="component" value="Chromosome"/>
</dbReference>
<dbReference type="Pfam" id="PF05154">
    <property type="entry name" value="TM2"/>
    <property type="match status" value="1"/>
</dbReference>
<evidence type="ECO:0000259" key="7">
    <source>
        <dbReference type="Pfam" id="PF05154"/>
    </source>
</evidence>
<feature type="transmembrane region" description="Helical" evidence="6">
    <location>
        <begin position="148"/>
        <end position="167"/>
    </location>
</feature>
<feature type="compositionally biased region" description="Low complexity" evidence="5">
    <location>
        <begin position="30"/>
        <end position="56"/>
    </location>
</feature>
<protein>
    <submittedName>
        <fullName evidence="8">TM2 domain-containing protein</fullName>
    </submittedName>
</protein>
<evidence type="ECO:0000256" key="2">
    <source>
        <dbReference type="ARBA" id="ARBA00022692"/>
    </source>
</evidence>
<proteinExistence type="predicted"/>